<dbReference type="Pfam" id="PF04997">
    <property type="entry name" value="RNA_pol_Rpb1_1"/>
    <property type="match status" value="1"/>
</dbReference>
<dbReference type="Gene3D" id="4.10.860.120">
    <property type="entry name" value="RNA polymerase II, clamp domain"/>
    <property type="match status" value="1"/>
</dbReference>
<evidence type="ECO:0000259" key="7">
    <source>
        <dbReference type="Pfam" id="PF04997"/>
    </source>
</evidence>
<dbReference type="VEuPathDB" id="PlasmoDB:PVSEL_API_0100170"/>
<dbReference type="VEuPathDB" id="PlasmoDB:PVLDE_API_0100050"/>
<evidence type="ECO:0000256" key="3">
    <source>
        <dbReference type="ARBA" id="ARBA00022679"/>
    </source>
</evidence>
<keyword evidence="2" id="KW-0240">DNA-directed RNA polymerase</keyword>
<dbReference type="Proteomes" id="UP000515697">
    <property type="component" value="Apicoplast PVSEL_API"/>
</dbReference>
<evidence type="ECO:0000313" key="9">
    <source>
        <dbReference type="Proteomes" id="UP000515697"/>
    </source>
</evidence>
<proteinExistence type="predicted"/>
<dbReference type="InterPro" id="IPR044893">
    <property type="entry name" value="RNA_pol_Rpb1_clamp_domain"/>
</dbReference>
<keyword evidence="3 8" id="KW-0808">Transferase</keyword>
<accession>A0A6V7TGX3</accession>
<organism evidence="8 9">
    <name type="scientific">Plasmodium vinckei</name>
    <dbReference type="NCBI Taxonomy" id="5860"/>
    <lineage>
        <taxon>Eukaryota</taxon>
        <taxon>Sar</taxon>
        <taxon>Alveolata</taxon>
        <taxon>Apicomplexa</taxon>
        <taxon>Aconoidasida</taxon>
        <taxon>Haemosporida</taxon>
        <taxon>Plasmodiidae</taxon>
        <taxon>Plasmodium</taxon>
        <taxon>Plasmodium (Vinckeia)</taxon>
    </lineage>
</organism>
<feature type="domain" description="RNA polymerase Rpb1" evidence="7">
    <location>
        <begin position="11"/>
        <end position="172"/>
    </location>
</feature>
<sequence length="186" mass="22441">MILYNNINFIGLKLNILNPKQIIKWSSIIYKNKVIIGEVLIPNTINFNTGLPILNGLFCEKIFDYMYIWNCNCNKKLYDINNYSFFLYCKFCKNKLKININRKYKLGFIFLNIPILHLWYLTGPLKVASLLLNKNISYLKYLIYYKYFFNNIKYKQYFYYNKLNLKSIKINISSTNIISYLFHIIF</sequence>
<evidence type="ECO:0000256" key="5">
    <source>
        <dbReference type="ARBA" id="ARBA00023163"/>
    </source>
</evidence>
<dbReference type="VEuPathDB" id="PlasmoDB:PVBDA_API_0100050"/>
<dbReference type="AlphaFoldDB" id="A0A6V7TGX3"/>
<evidence type="ECO:0000256" key="1">
    <source>
        <dbReference type="ARBA" id="ARBA00012418"/>
    </source>
</evidence>
<geneLocation type="apicoplast" evidence="8"/>
<keyword evidence="8" id="KW-0934">Plastid</keyword>
<dbReference type="GO" id="GO:0000428">
    <property type="term" value="C:DNA-directed RNA polymerase complex"/>
    <property type="evidence" value="ECO:0007669"/>
    <property type="project" value="UniProtKB-KW"/>
</dbReference>
<dbReference type="EC" id="2.7.7.6" evidence="1"/>
<evidence type="ECO:0000256" key="2">
    <source>
        <dbReference type="ARBA" id="ARBA00022478"/>
    </source>
</evidence>
<dbReference type="EMBL" id="LR865436">
    <property type="protein sequence ID" value="CAD2114630.1"/>
    <property type="molecule type" value="Genomic_DNA"/>
</dbReference>
<evidence type="ECO:0000256" key="4">
    <source>
        <dbReference type="ARBA" id="ARBA00022695"/>
    </source>
</evidence>
<dbReference type="GO" id="GO:0006351">
    <property type="term" value="P:DNA-templated transcription"/>
    <property type="evidence" value="ECO:0007669"/>
    <property type="project" value="InterPro"/>
</dbReference>
<reference evidence="8 9" key="1">
    <citation type="submission" date="2020-08" db="EMBL/GenBank/DDBJ databases">
        <authorList>
            <person name="Ramaprasad A."/>
        </authorList>
    </citation>
    <scope>NUCLEOTIDE SEQUENCE [LARGE SCALE GENOMIC DNA]</scope>
</reference>
<keyword evidence="6" id="KW-1133">Transmembrane helix</keyword>
<protein>
    <recommendedName>
        <fullName evidence="1">DNA-directed RNA polymerase</fullName>
        <ecNumber evidence="1">2.7.7.6</ecNumber>
    </recommendedName>
</protein>
<keyword evidence="6" id="KW-0812">Transmembrane</keyword>
<gene>
    <name evidence="8" type="ORF">PVSEL_API_0100170</name>
</gene>
<dbReference type="GO" id="GO:0003677">
    <property type="term" value="F:DNA binding"/>
    <property type="evidence" value="ECO:0007669"/>
    <property type="project" value="InterPro"/>
</dbReference>
<keyword evidence="5" id="KW-0804">Transcription</keyword>
<dbReference type="SUPFAM" id="SSF64484">
    <property type="entry name" value="beta and beta-prime subunits of DNA dependent RNA-polymerase"/>
    <property type="match status" value="1"/>
</dbReference>
<dbReference type="InterPro" id="IPR007080">
    <property type="entry name" value="RNA_pol_Rpb1_1"/>
</dbReference>
<keyword evidence="8" id="KW-0933">Apicoplast</keyword>
<dbReference type="GO" id="GO:0003899">
    <property type="term" value="F:DNA-directed RNA polymerase activity"/>
    <property type="evidence" value="ECO:0007669"/>
    <property type="project" value="UniProtKB-EC"/>
</dbReference>
<evidence type="ECO:0000313" key="8">
    <source>
        <dbReference type="EMBL" id="CAD2114630.1"/>
    </source>
</evidence>
<dbReference type="VEuPathDB" id="PlasmoDB:PVVCY_API_0100050"/>
<evidence type="ECO:0000256" key="6">
    <source>
        <dbReference type="SAM" id="Phobius"/>
    </source>
</evidence>
<feature type="transmembrane region" description="Helical" evidence="6">
    <location>
        <begin position="104"/>
        <end position="122"/>
    </location>
</feature>
<keyword evidence="4 8" id="KW-0548">Nucleotidyltransferase</keyword>
<keyword evidence="6" id="KW-0472">Membrane</keyword>
<name>A0A6V7TGX3_PLAVN</name>